<keyword evidence="8" id="KW-0808">Transferase</keyword>
<keyword evidence="5 7" id="KW-0040">ANK repeat</keyword>
<feature type="transmembrane region" description="Helical" evidence="8">
    <location>
        <begin position="298"/>
        <end position="321"/>
    </location>
</feature>
<dbReference type="PROSITE" id="PS50297">
    <property type="entry name" value="ANK_REP_REGION"/>
    <property type="match status" value="3"/>
</dbReference>
<dbReference type="SMART" id="SM00248">
    <property type="entry name" value="ANK"/>
    <property type="match status" value="5"/>
</dbReference>
<evidence type="ECO:0000256" key="5">
    <source>
        <dbReference type="ARBA" id="ARBA00023043"/>
    </source>
</evidence>
<name>A0A7S3JUV6_9STRA</name>
<dbReference type="Pfam" id="PF01529">
    <property type="entry name" value="DHHC"/>
    <property type="match status" value="1"/>
</dbReference>
<reference evidence="11" key="1">
    <citation type="submission" date="2021-01" db="EMBL/GenBank/DDBJ databases">
        <authorList>
            <person name="Corre E."/>
            <person name="Pelletier E."/>
            <person name="Niang G."/>
            <person name="Scheremetjew M."/>
            <person name="Finn R."/>
            <person name="Kale V."/>
            <person name="Holt S."/>
            <person name="Cochrane G."/>
            <person name="Meng A."/>
            <person name="Brown T."/>
            <person name="Cohen L."/>
        </authorList>
    </citation>
    <scope>NUCLEOTIDE SEQUENCE</scope>
    <source>
        <strain evidence="11">CCMP1510</strain>
    </source>
</reference>
<evidence type="ECO:0000256" key="7">
    <source>
        <dbReference type="PROSITE-ProRule" id="PRU00023"/>
    </source>
</evidence>
<dbReference type="PANTHER" id="PTHR24161:SF17">
    <property type="entry name" value="PALMITOYLTRANSFERASE"/>
    <property type="match status" value="1"/>
</dbReference>
<dbReference type="EMBL" id="HBIJ01005930">
    <property type="protein sequence ID" value="CAE0363424.1"/>
    <property type="molecule type" value="Transcribed_RNA"/>
</dbReference>
<keyword evidence="4 8" id="KW-1133">Transmembrane helix</keyword>
<keyword evidence="6 8" id="KW-0472">Membrane</keyword>
<evidence type="ECO:0000256" key="9">
    <source>
        <dbReference type="SAM" id="MobiDB-lite"/>
    </source>
</evidence>
<evidence type="ECO:0000259" key="10">
    <source>
        <dbReference type="Pfam" id="PF01529"/>
    </source>
</evidence>
<feature type="transmembrane region" description="Helical" evidence="8">
    <location>
        <begin position="463"/>
        <end position="487"/>
    </location>
</feature>
<feature type="repeat" description="ANK" evidence="7">
    <location>
        <begin position="67"/>
        <end position="99"/>
    </location>
</feature>
<comment type="similarity">
    <text evidence="8">Belongs to the DHHC palmitoyltransferase family.</text>
</comment>
<comment type="domain">
    <text evidence="8">The DHHC domain is required for palmitoyltransferase activity.</text>
</comment>
<accession>A0A7S3JUV6</accession>
<dbReference type="GO" id="GO:0000139">
    <property type="term" value="C:Golgi membrane"/>
    <property type="evidence" value="ECO:0007669"/>
    <property type="project" value="TreeGrafter"/>
</dbReference>
<dbReference type="PROSITE" id="PS50216">
    <property type="entry name" value="DHHC"/>
    <property type="match status" value="1"/>
</dbReference>
<dbReference type="EC" id="2.3.1.225" evidence="8"/>
<gene>
    <name evidence="11" type="ORF">ALAG00032_LOCUS4165</name>
</gene>
<dbReference type="InterPro" id="IPR036770">
    <property type="entry name" value="Ankyrin_rpt-contain_sf"/>
</dbReference>
<evidence type="ECO:0000256" key="6">
    <source>
        <dbReference type="ARBA" id="ARBA00023136"/>
    </source>
</evidence>
<feature type="repeat" description="ANK" evidence="7">
    <location>
        <begin position="135"/>
        <end position="167"/>
    </location>
</feature>
<evidence type="ECO:0000313" key="11">
    <source>
        <dbReference type="EMBL" id="CAE0363424.1"/>
    </source>
</evidence>
<protein>
    <recommendedName>
        <fullName evidence="8">Palmitoyltransferase</fullName>
        <ecNumber evidence="8">2.3.1.225</ecNumber>
    </recommendedName>
</protein>
<evidence type="ECO:0000256" key="8">
    <source>
        <dbReference type="RuleBase" id="RU079119"/>
    </source>
</evidence>
<evidence type="ECO:0000256" key="4">
    <source>
        <dbReference type="ARBA" id="ARBA00022989"/>
    </source>
</evidence>
<dbReference type="Pfam" id="PF13637">
    <property type="entry name" value="Ank_4"/>
    <property type="match status" value="2"/>
</dbReference>
<dbReference type="InterPro" id="IPR002110">
    <property type="entry name" value="Ankyrin_rpt"/>
</dbReference>
<feature type="transmembrane region" description="Helical" evidence="8">
    <location>
        <begin position="493"/>
        <end position="514"/>
    </location>
</feature>
<dbReference type="GO" id="GO:0019706">
    <property type="term" value="F:protein-cysteine S-palmitoyltransferase activity"/>
    <property type="evidence" value="ECO:0007669"/>
    <property type="project" value="UniProtKB-EC"/>
</dbReference>
<feature type="domain" description="Palmitoyltransferase DHHC" evidence="10">
    <location>
        <begin position="418"/>
        <end position="530"/>
    </location>
</feature>
<feature type="region of interest" description="Disordered" evidence="9">
    <location>
        <begin position="593"/>
        <end position="616"/>
    </location>
</feature>
<dbReference type="PANTHER" id="PTHR24161">
    <property type="entry name" value="ANK_REP_REGION DOMAIN-CONTAINING PROTEIN-RELATED"/>
    <property type="match status" value="1"/>
</dbReference>
<keyword evidence="2 8" id="KW-0812">Transmembrane</keyword>
<sequence length="616" mass="70319">MKHKVIGKVVSGNSKVATNVTVFGEKNEEEKIENVNELFRIIKSGDGKIAEIIKKVPKNWIESRDEGGHTLTHWLAKRGDVHLLELVIDHGAPIDEASSDDVGMHPLHWACTEGRLGCARLLAKRGADLDARDLQGCTPLIIASQWGQADMVAFLIKMGATAQILDKNKDSALHWASYKGNLEIVGLLHHLGLPLDEPDAYGQTPLHLAALCGNLNVCEYLLLDLRFPVPLEPLDKNKKSPKDLALEKGHKKLAYFLDAQRPLCQQSLWTFIKHRLTFKACIYWLLGESNPDGMRWPLLIMIFNKLLAHFFYFFYFLPFFYETPLLPINTEQNLNISVNESQKRRLVPAILHAMNFLTQSLAWICFICAWQLDPGTLDKNSVHGALRRAYDKYFDRLVTGEMPPNKKVNAPPPVKNIVLCHSCHIQRPLRAKHCRVRRKCVMAFDHYCPYVGNAVGLYNYRFFYGYCLFFTLSALQWQYVATIYLYYHGTDYSLLSAMGWVALFILFGLAMVIYHTQLVYNNLTTNEHLNVHRYDYLHDPNNPLKFFNPYDKGFCSNLIDRFFPPALEQHPLIHQISAYIDDTPDPSFLLASAPSSSNYLNKKKEDDDPSSLPLLP</sequence>
<comment type="subcellular location">
    <subcellularLocation>
        <location evidence="1">Membrane</location>
        <topology evidence="1">Multi-pass membrane protein</topology>
    </subcellularLocation>
</comment>
<keyword evidence="3" id="KW-0677">Repeat</keyword>
<proteinExistence type="inferred from homology"/>
<feature type="repeat" description="ANK" evidence="7">
    <location>
        <begin position="102"/>
        <end position="134"/>
    </location>
</feature>
<dbReference type="AlphaFoldDB" id="A0A7S3JUV6"/>
<organism evidence="11">
    <name type="scientific">Aureoumbra lagunensis</name>
    <dbReference type="NCBI Taxonomy" id="44058"/>
    <lineage>
        <taxon>Eukaryota</taxon>
        <taxon>Sar</taxon>
        <taxon>Stramenopiles</taxon>
        <taxon>Ochrophyta</taxon>
        <taxon>Pelagophyceae</taxon>
        <taxon>Pelagomonadales</taxon>
        <taxon>Aureoumbra</taxon>
    </lineage>
</organism>
<feature type="transmembrane region" description="Helical" evidence="8">
    <location>
        <begin position="349"/>
        <end position="370"/>
    </location>
</feature>
<comment type="catalytic activity">
    <reaction evidence="8">
        <text>L-cysteinyl-[protein] + hexadecanoyl-CoA = S-hexadecanoyl-L-cysteinyl-[protein] + CoA</text>
        <dbReference type="Rhea" id="RHEA:36683"/>
        <dbReference type="Rhea" id="RHEA-COMP:10131"/>
        <dbReference type="Rhea" id="RHEA-COMP:11032"/>
        <dbReference type="ChEBI" id="CHEBI:29950"/>
        <dbReference type="ChEBI" id="CHEBI:57287"/>
        <dbReference type="ChEBI" id="CHEBI:57379"/>
        <dbReference type="ChEBI" id="CHEBI:74151"/>
        <dbReference type="EC" id="2.3.1.225"/>
    </reaction>
</comment>
<evidence type="ECO:0000256" key="2">
    <source>
        <dbReference type="ARBA" id="ARBA00022692"/>
    </source>
</evidence>
<keyword evidence="8" id="KW-0012">Acyltransferase</keyword>
<feature type="repeat" description="ANK" evidence="7">
    <location>
        <begin position="201"/>
        <end position="222"/>
    </location>
</feature>
<dbReference type="Gene3D" id="1.25.40.20">
    <property type="entry name" value="Ankyrin repeat-containing domain"/>
    <property type="match status" value="2"/>
</dbReference>
<dbReference type="InterPro" id="IPR001594">
    <property type="entry name" value="Palmitoyltrfase_DHHC"/>
</dbReference>
<dbReference type="SUPFAM" id="SSF48403">
    <property type="entry name" value="Ankyrin repeat"/>
    <property type="match status" value="1"/>
</dbReference>
<feature type="repeat" description="ANK" evidence="7">
    <location>
        <begin position="168"/>
        <end position="200"/>
    </location>
</feature>
<evidence type="ECO:0000256" key="1">
    <source>
        <dbReference type="ARBA" id="ARBA00004141"/>
    </source>
</evidence>
<evidence type="ECO:0000256" key="3">
    <source>
        <dbReference type="ARBA" id="ARBA00022737"/>
    </source>
</evidence>
<dbReference type="PROSITE" id="PS50088">
    <property type="entry name" value="ANK_REPEAT"/>
    <property type="match status" value="5"/>
</dbReference>